<name>A0ABZ3ECT8_9STAP</name>
<evidence type="ECO:0000259" key="2">
    <source>
        <dbReference type="SMART" id="SM00829"/>
    </source>
</evidence>
<sequence length="335" mass="36822">MNNERIVLAQRPQGIPSDDVFRTETVELNDLQDDEIQVEALYISVDPYLRGRMNDTKSYVPPFQLDEPITSHLVGKVTESKHSQFEKGDIVTGRAPWQKVTNISGEDMTKVSQTDVPLYLYLSVLGLTGQTAYHGLLKIGEPQPEETVVVSAASGAVGSVVGQIAKIKGAHVVGIAGGPEKTAYLTEELGFDAAVDYKKDDFKEQLANAVPNGIDVYFENVGGDIADEVFKHLNQFARIPVCGAISQYNDTEIEHGPRIQPILIKSQALMKGFIVGNYANDFKNASKELAQWVQSDQIKTKTSIMEGFDNLPQAFRNLFTGDNFGKQVVKVAEVD</sequence>
<dbReference type="InterPro" id="IPR041694">
    <property type="entry name" value="ADH_N_2"/>
</dbReference>
<dbReference type="InterPro" id="IPR020843">
    <property type="entry name" value="ER"/>
</dbReference>
<dbReference type="PANTHER" id="PTHR43205">
    <property type="entry name" value="PROSTAGLANDIN REDUCTASE"/>
    <property type="match status" value="1"/>
</dbReference>
<organism evidence="3 4">
    <name type="scientific">Staphylococcus hsinchuensis</name>
    <dbReference type="NCBI Taxonomy" id="3051183"/>
    <lineage>
        <taxon>Bacteria</taxon>
        <taxon>Bacillati</taxon>
        <taxon>Bacillota</taxon>
        <taxon>Bacilli</taxon>
        <taxon>Bacillales</taxon>
        <taxon>Staphylococcaceae</taxon>
        <taxon>Staphylococcus</taxon>
    </lineage>
</organism>
<dbReference type="SUPFAM" id="SSF51735">
    <property type="entry name" value="NAD(P)-binding Rossmann-fold domains"/>
    <property type="match status" value="1"/>
</dbReference>
<dbReference type="Gene3D" id="3.40.50.720">
    <property type="entry name" value="NAD(P)-binding Rossmann-like Domain"/>
    <property type="match status" value="1"/>
</dbReference>
<dbReference type="Pfam" id="PF16884">
    <property type="entry name" value="ADH_N_2"/>
    <property type="match status" value="1"/>
</dbReference>
<evidence type="ECO:0000256" key="1">
    <source>
        <dbReference type="ARBA" id="ARBA00023002"/>
    </source>
</evidence>
<reference evidence="3 4" key="1">
    <citation type="journal article" date="2024" name="Pathogens">
        <title>Staphylococcus hsinchuensis sp. nov., Isolated from Soymilk.</title>
        <authorList>
            <person name="Wang Y.T."/>
            <person name="Lin Y.C."/>
            <person name="Hsieh Y.H."/>
            <person name="Lin Y.T."/>
            <person name="Hamada M."/>
            <person name="Chen C.C."/>
            <person name="Liou J.S."/>
            <person name="Lee A.Y."/>
            <person name="Zhang W.L."/>
            <person name="Chen Y.T."/>
            <person name="Huang C.H."/>
        </authorList>
    </citation>
    <scope>NUCLEOTIDE SEQUENCE [LARGE SCALE GENOMIC DNA]</scope>
    <source>
        <strain evidence="3 4">H164</strain>
    </source>
</reference>
<dbReference type="Pfam" id="PF00107">
    <property type="entry name" value="ADH_zinc_N"/>
    <property type="match status" value="1"/>
</dbReference>
<keyword evidence="4" id="KW-1185">Reference proteome</keyword>
<keyword evidence="1" id="KW-0560">Oxidoreductase</keyword>
<dbReference type="RefSeq" id="WP_251518067.1">
    <property type="nucleotide sequence ID" value="NZ_CP128355.1"/>
</dbReference>
<dbReference type="InterPro" id="IPR013149">
    <property type="entry name" value="ADH-like_C"/>
</dbReference>
<dbReference type="PANTHER" id="PTHR43205:SF7">
    <property type="entry name" value="PROSTAGLANDIN REDUCTASE 1"/>
    <property type="match status" value="1"/>
</dbReference>
<dbReference type="SUPFAM" id="SSF50129">
    <property type="entry name" value="GroES-like"/>
    <property type="match status" value="1"/>
</dbReference>
<proteinExistence type="predicted"/>
<dbReference type="InterPro" id="IPR036291">
    <property type="entry name" value="NAD(P)-bd_dom_sf"/>
</dbReference>
<dbReference type="InterPro" id="IPR045010">
    <property type="entry name" value="MDR_fam"/>
</dbReference>
<evidence type="ECO:0000313" key="3">
    <source>
        <dbReference type="EMBL" id="XAF70659.1"/>
    </source>
</evidence>
<feature type="domain" description="Enoyl reductase (ER)" evidence="2">
    <location>
        <begin position="14"/>
        <end position="329"/>
    </location>
</feature>
<dbReference type="Proteomes" id="UP001436297">
    <property type="component" value="Chromosome"/>
</dbReference>
<dbReference type="Gene3D" id="3.90.180.10">
    <property type="entry name" value="Medium-chain alcohol dehydrogenases, catalytic domain"/>
    <property type="match status" value="1"/>
</dbReference>
<dbReference type="EMBL" id="CP128355">
    <property type="protein sequence ID" value="XAF70659.1"/>
    <property type="molecule type" value="Genomic_DNA"/>
</dbReference>
<evidence type="ECO:0000313" key="4">
    <source>
        <dbReference type="Proteomes" id="UP001436297"/>
    </source>
</evidence>
<gene>
    <name evidence="3" type="ORF">QQM35_00660</name>
</gene>
<dbReference type="CDD" id="cd05288">
    <property type="entry name" value="PGDH"/>
    <property type="match status" value="1"/>
</dbReference>
<dbReference type="SMART" id="SM00829">
    <property type="entry name" value="PKS_ER"/>
    <property type="match status" value="1"/>
</dbReference>
<protein>
    <submittedName>
        <fullName evidence="3">NADP-dependent oxidoreductase</fullName>
    </submittedName>
</protein>
<dbReference type="InterPro" id="IPR011032">
    <property type="entry name" value="GroES-like_sf"/>
</dbReference>
<accession>A0ABZ3ECT8</accession>